<keyword evidence="3" id="KW-1185">Reference proteome</keyword>
<accession>A0A914HDC2</accession>
<feature type="region of interest" description="Disordered" evidence="1">
    <location>
        <begin position="636"/>
        <end position="742"/>
    </location>
</feature>
<feature type="compositionally biased region" description="Basic residues" evidence="1">
    <location>
        <begin position="668"/>
        <end position="678"/>
    </location>
</feature>
<feature type="compositionally biased region" description="Acidic residues" evidence="1">
    <location>
        <begin position="421"/>
        <end position="434"/>
    </location>
</feature>
<feature type="region of interest" description="Disordered" evidence="1">
    <location>
        <begin position="197"/>
        <end position="512"/>
    </location>
</feature>
<sequence>MLCSIAAVLLLFILPLFTVFVQSAVVHRCGIGFGGGGRCPQETGHRRHKGEGRPIGIVAVIEGGGQRAEKLWHRKSKIFEEQRLLEKKKKAIIQLQPGIWRFGGHQQQQRRGPIILIKRKYRFKIPDKEVAKRDRKKNSTRKRRPKMSREQRKWRRRSIEGPMNERVALEKRATGQIRTMRKLYPIYGLLRHERQRCRGTKEAERKCGGKKRAKEIKKSRRAEEAQRERESKGKAIRSMEGKEQETERRKTVRRWQTQGTGGKSEQTETRSRKKSSIKRRNIKAKKDITEEEEEKEEKEMKKTIRLWKTERKREQTEIPSRRRSSVKRKEMETENGDESGEEEEVIKTEKKKIIRWNSSETMSKRKSSIKRKDTEIESDTTEEEEEKEIELERKKIARGEREETEIPSRRRSSVKRRETETENGDGSGEEEEEEAKEKRTMVRWHSSEGKSGSSPGRRESSIKRRRGKGSRAVKEKETSEERRKTTSWGKGVDKMREKEREWTRVAEEAEKRQKSIINKLARERMDRDVKEIENEEERQNKETGGSAQKKEWKVTERAKNELMRRESERRETERGTDAEHERFDVGPNVVAKGRPRATWGERLNSAGSYVTDRIGTAGGYLKNIWHRARGISKGDQIIAREHSGEERKNGAGGHQDGSASVEQQKQQKQLHPKHRKSLNRSNIYDGRAINTDRSAKNSIENSMRTLTIKPTTGWKRRKQSERRNKPPEGLPKRKRTRAWKKP</sequence>
<feature type="compositionally biased region" description="Basic and acidic residues" evidence="1">
    <location>
        <begin position="435"/>
        <end position="448"/>
    </location>
</feature>
<evidence type="ECO:0000313" key="4">
    <source>
        <dbReference type="WBParaSite" id="Gr19_v10_g16309.t1"/>
    </source>
</evidence>
<name>A0A914HDC2_GLORO</name>
<feature type="compositionally biased region" description="Basic and acidic residues" evidence="1">
    <location>
        <begin position="472"/>
        <end position="484"/>
    </location>
</feature>
<feature type="compositionally biased region" description="Basic residues" evidence="1">
    <location>
        <begin position="732"/>
        <end position="742"/>
    </location>
</feature>
<feature type="compositionally biased region" description="Basic and acidic residues" evidence="1">
    <location>
        <begin position="548"/>
        <end position="584"/>
    </location>
</feature>
<feature type="compositionally biased region" description="Basic and acidic residues" evidence="1">
    <location>
        <begin position="297"/>
        <end position="320"/>
    </location>
</feature>
<proteinExistence type="predicted"/>
<feature type="compositionally biased region" description="Basic and acidic residues" evidence="1">
    <location>
        <begin position="526"/>
        <end position="541"/>
    </location>
</feature>
<keyword evidence="2" id="KW-0732">Signal</keyword>
<organism evidence="3 4">
    <name type="scientific">Globodera rostochiensis</name>
    <name type="common">Golden nematode worm</name>
    <name type="synonym">Heterodera rostochiensis</name>
    <dbReference type="NCBI Taxonomy" id="31243"/>
    <lineage>
        <taxon>Eukaryota</taxon>
        <taxon>Metazoa</taxon>
        <taxon>Ecdysozoa</taxon>
        <taxon>Nematoda</taxon>
        <taxon>Chromadorea</taxon>
        <taxon>Rhabditida</taxon>
        <taxon>Tylenchina</taxon>
        <taxon>Tylenchomorpha</taxon>
        <taxon>Tylenchoidea</taxon>
        <taxon>Heteroderidae</taxon>
        <taxon>Heteroderinae</taxon>
        <taxon>Globodera</taxon>
    </lineage>
</organism>
<dbReference type="Proteomes" id="UP000887572">
    <property type="component" value="Unplaced"/>
</dbReference>
<dbReference type="WBParaSite" id="Gr19_v10_g16309.t1">
    <property type="protein sequence ID" value="Gr19_v10_g16309.t1"/>
    <property type="gene ID" value="Gr19_v10_g16309"/>
</dbReference>
<evidence type="ECO:0000313" key="3">
    <source>
        <dbReference type="Proteomes" id="UP000887572"/>
    </source>
</evidence>
<feature type="compositionally biased region" description="Basic and acidic residues" evidence="1">
    <location>
        <begin position="491"/>
        <end position="512"/>
    </location>
</feature>
<dbReference type="AlphaFoldDB" id="A0A914HDC2"/>
<feature type="compositionally biased region" description="Basic residues" evidence="1">
    <location>
        <begin position="133"/>
        <end position="156"/>
    </location>
</feature>
<feature type="compositionally biased region" description="Basic residues" evidence="1">
    <location>
        <begin position="271"/>
        <end position="283"/>
    </location>
</feature>
<feature type="compositionally biased region" description="Polar residues" evidence="1">
    <location>
        <begin position="696"/>
        <end position="710"/>
    </location>
</feature>
<feature type="compositionally biased region" description="Basic residues" evidence="1">
    <location>
        <begin position="208"/>
        <end position="220"/>
    </location>
</feature>
<feature type="compositionally biased region" description="Acidic residues" evidence="1">
    <location>
        <begin position="333"/>
        <end position="344"/>
    </location>
</feature>
<feature type="chain" id="PRO_5037525399" evidence="2">
    <location>
        <begin position="24"/>
        <end position="742"/>
    </location>
</feature>
<feature type="region of interest" description="Disordered" evidence="1">
    <location>
        <begin position="128"/>
        <end position="159"/>
    </location>
</feature>
<feature type="region of interest" description="Disordered" evidence="1">
    <location>
        <begin position="526"/>
        <end position="592"/>
    </location>
</feature>
<feature type="compositionally biased region" description="Basic and acidic residues" evidence="1">
    <location>
        <begin position="390"/>
        <end position="408"/>
    </location>
</feature>
<evidence type="ECO:0000256" key="2">
    <source>
        <dbReference type="SAM" id="SignalP"/>
    </source>
</evidence>
<feature type="compositionally biased region" description="Acidic residues" evidence="1">
    <location>
        <begin position="376"/>
        <end position="389"/>
    </location>
</feature>
<reference evidence="4" key="1">
    <citation type="submission" date="2022-11" db="UniProtKB">
        <authorList>
            <consortium name="WormBaseParasite"/>
        </authorList>
    </citation>
    <scope>IDENTIFICATION</scope>
</reference>
<feature type="signal peptide" evidence="2">
    <location>
        <begin position="1"/>
        <end position="23"/>
    </location>
</feature>
<feature type="compositionally biased region" description="Basic and acidic residues" evidence="1">
    <location>
        <begin position="638"/>
        <end position="649"/>
    </location>
</feature>
<protein>
    <submittedName>
        <fullName evidence="4">Uncharacterized protein</fullName>
    </submittedName>
</protein>
<evidence type="ECO:0000256" key="1">
    <source>
        <dbReference type="SAM" id="MobiDB-lite"/>
    </source>
</evidence>
<feature type="compositionally biased region" description="Basic and acidic residues" evidence="1">
    <location>
        <begin position="221"/>
        <end position="249"/>
    </location>
</feature>